<accession>A0A6C0I4P6</accession>
<dbReference type="EMBL" id="MN740106">
    <property type="protein sequence ID" value="QHT87981.1"/>
    <property type="molecule type" value="Genomic_DNA"/>
</dbReference>
<name>A0A6C0I4P6_9ZZZZ</name>
<organism evidence="1">
    <name type="scientific">viral metagenome</name>
    <dbReference type="NCBI Taxonomy" id="1070528"/>
    <lineage>
        <taxon>unclassified sequences</taxon>
        <taxon>metagenomes</taxon>
        <taxon>organismal metagenomes</taxon>
    </lineage>
</organism>
<dbReference type="AlphaFoldDB" id="A0A6C0I4P6"/>
<protein>
    <submittedName>
        <fullName evidence="1">Uncharacterized protein</fullName>
    </submittedName>
</protein>
<proteinExistence type="predicted"/>
<sequence>MQQITFYDNRGRMETADMKEIVFSDGIKRAICTHSHIPDAYLPRDVYQLKSNGQGNGQGNECTKVGTYTTAETKSTQWFNAHTNAWEGIPGNECYIFHEN</sequence>
<reference evidence="1" key="1">
    <citation type="journal article" date="2020" name="Nature">
        <title>Giant virus diversity and host interactions through global metagenomics.</title>
        <authorList>
            <person name="Schulz F."/>
            <person name="Roux S."/>
            <person name="Paez-Espino D."/>
            <person name="Jungbluth S."/>
            <person name="Walsh D.A."/>
            <person name="Denef V.J."/>
            <person name="McMahon K.D."/>
            <person name="Konstantinidis K.T."/>
            <person name="Eloe-Fadrosh E.A."/>
            <person name="Kyrpides N.C."/>
            <person name="Woyke T."/>
        </authorList>
    </citation>
    <scope>NUCLEOTIDE SEQUENCE</scope>
    <source>
        <strain evidence="1">GVMAG-M-3300023184-191</strain>
    </source>
</reference>
<evidence type="ECO:0000313" key="1">
    <source>
        <dbReference type="EMBL" id="QHT87981.1"/>
    </source>
</evidence>